<evidence type="ECO:0000313" key="8">
    <source>
        <dbReference type="Proteomes" id="UP000264719"/>
    </source>
</evidence>
<reference evidence="7 8" key="1">
    <citation type="journal article" date="2018" name="Nat. Biotechnol.">
        <title>A standardized bacterial taxonomy based on genome phylogeny substantially revises the tree of life.</title>
        <authorList>
            <person name="Parks D.H."/>
            <person name="Chuvochina M."/>
            <person name="Waite D.W."/>
            <person name="Rinke C."/>
            <person name="Skarshewski A."/>
            <person name="Chaumeil P.A."/>
            <person name="Hugenholtz P."/>
        </authorList>
    </citation>
    <scope>NUCLEOTIDE SEQUENCE [LARGE SCALE GENOMIC DNA]</scope>
    <source>
        <strain evidence="7">UBA9169</strain>
    </source>
</reference>
<accession>A0A348WFK2</accession>
<evidence type="ECO:0000256" key="4">
    <source>
        <dbReference type="PROSITE-ProRule" id="PRU00169"/>
    </source>
</evidence>
<evidence type="ECO:0000256" key="2">
    <source>
        <dbReference type="ARBA" id="ARBA00023125"/>
    </source>
</evidence>
<keyword evidence="2 7" id="KW-0238">DNA-binding</keyword>
<dbReference type="Pfam" id="PF00196">
    <property type="entry name" value="GerE"/>
    <property type="match status" value="1"/>
</dbReference>
<dbReference type="GO" id="GO:0000160">
    <property type="term" value="P:phosphorelay signal transduction system"/>
    <property type="evidence" value="ECO:0007669"/>
    <property type="project" value="InterPro"/>
</dbReference>
<gene>
    <name evidence="7" type="ORF">DCS45_15775</name>
</gene>
<dbReference type="AlphaFoldDB" id="A0A348WFK2"/>
<comment type="caution">
    <text evidence="7">The sequence shown here is derived from an EMBL/GenBank/DDBJ whole genome shotgun (WGS) entry which is preliminary data.</text>
</comment>
<dbReference type="PRINTS" id="PR00038">
    <property type="entry name" value="HTHLUXR"/>
</dbReference>
<evidence type="ECO:0000259" key="6">
    <source>
        <dbReference type="PROSITE" id="PS50110"/>
    </source>
</evidence>
<evidence type="ECO:0000259" key="5">
    <source>
        <dbReference type="PROSITE" id="PS50043"/>
    </source>
</evidence>
<dbReference type="SMART" id="SM00421">
    <property type="entry name" value="HTH_LUXR"/>
    <property type="match status" value="1"/>
</dbReference>
<dbReference type="Gene3D" id="3.40.50.2300">
    <property type="match status" value="1"/>
</dbReference>
<dbReference type="InterPro" id="IPR036388">
    <property type="entry name" value="WH-like_DNA-bd_sf"/>
</dbReference>
<dbReference type="PROSITE" id="PS50110">
    <property type="entry name" value="RESPONSE_REGULATORY"/>
    <property type="match status" value="1"/>
</dbReference>
<comment type="caution">
    <text evidence="4">Lacks conserved residue(s) required for the propagation of feature annotation.</text>
</comment>
<feature type="domain" description="Response regulatory" evidence="6">
    <location>
        <begin position="21"/>
        <end position="138"/>
    </location>
</feature>
<keyword evidence="1" id="KW-0805">Transcription regulation</keyword>
<dbReference type="InterPro" id="IPR000792">
    <property type="entry name" value="Tscrpt_reg_LuxR_C"/>
</dbReference>
<dbReference type="PANTHER" id="PTHR44688:SF16">
    <property type="entry name" value="DNA-BINDING TRANSCRIPTIONAL ACTIVATOR DEVR_DOSR"/>
    <property type="match status" value="1"/>
</dbReference>
<dbReference type="SUPFAM" id="SSF52172">
    <property type="entry name" value="CheY-like"/>
    <property type="match status" value="1"/>
</dbReference>
<organism evidence="7 8">
    <name type="scientific">Roseovarius nubinhibens</name>
    <dbReference type="NCBI Taxonomy" id="314263"/>
    <lineage>
        <taxon>Bacteria</taxon>
        <taxon>Pseudomonadati</taxon>
        <taxon>Pseudomonadota</taxon>
        <taxon>Alphaproteobacteria</taxon>
        <taxon>Rhodobacterales</taxon>
        <taxon>Roseobacteraceae</taxon>
        <taxon>Roseovarius</taxon>
    </lineage>
</organism>
<feature type="domain" description="HTH luxR-type" evidence="5">
    <location>
        <begin position="153"/>
        <end position="218"/>
    </location>
</feature>
<dbReference type="GO" id="GO:0003677">
    <property type="term" value="F:DNA binding"/>
    <property type="evidence" value="ECO:0007669"/>
    <property type="project" value="UniProtKB-KW"/>
</dbReference>
<keyword evidence="3" id="KW-0804">Transcription</keyword>
<dbReference type="PROSITE" id="PS00622">
    <property type="entry name" value="HTH_LUXR_1"/>
    <property type="match status" value="1"/>
</dbReference>
<dbReference type="GO" id="GO:0006355">
    <property type="term" value="P:regulation of DNA-templated transcription"/>
    <property type="evidence" value="ECO:0007669"/>
    <property type="project" value="InterPro"/>
</dbReference>
<dbReference type="InterPro" id="IPR016032">
    <property type="entry name" value="Sig_transdc_resp-reg_C-effctor"/>
</dbReference>
<dbReference type="CDD" id="cd06170">
    <property type="entry name" value="LuxR_C_like"/>
    <property type="match status" value="1"/>
</dbReference>
<dbReference type="SUPFAM" id="SSF46894">
    <property type="entry name" value="C-terminal effector domain of the bipartite response regulators"/>
    <property type="match status" value="1"/>
</dbReference>
<dbReference type="InterPro" id="IPR001789">
    <property type="entry name" value="Sig_transdc_resp-reg_receiver"/>
</dbReference>
<name>A0A348WFK2_9RHOB</name>
<dbReference type="PANTHER" id="PTHR44688">
    <property type="entry name" value="DNA-BINDING TRANSCRIPTIONAL ACTIVATOR DEVR_DOSR"/>
    <property type="match status" value="1"/>
</dbReference>
<sequence length="219" mass="23908">MGRWHDVLKVMTEDKTRTLSRVIVADRQVIVCQGIGSLVDQMEEVALGPFATDLKTLRRLLGQESGPVIVILGVRLADADLATSLKALHKDFPHVLVVVVAEESEFAFIRAAIKSGANSVCMMGQILESLPRILGKLVVGHSLVPTDILRRLTNDTSDALSRREHEILGLLVDGLTNFQISARLGLSENTVKYYLKAIYQKLGVNSRGGAIAKYVAGTY</sequence>
<dbReference type="RefSeq" id="WP_216016944.1">
    <property type="nucleotide sequence ID" value="NZ_CAXAXR010000004.1"/>
</dbReference>
<protein>
    <submittedName>
        <fullName evidence="7">DNA-binding response regulator</fullName>
    </submittedName>
</protein>
<evidence type="ECO:0000313" key="7">
    <source>
        <dbReference type="EMBL" id="HAR53314.1"/>
    </source>
</evidence>
<dbReference type="EMBL" id="DMVW01000153">
    <property type="protein sequence ID" value="HAR53314.1"/>
    <property type="molecule type" value="Genomic_DNA"/>
</dbReference>
<evidence type="ECO:0000256" key="3">
    <source>
        <dbReference type="ARBA" id="ARBA00023163"/>
    </source>
</evidence>
<proteinExistence type="predicted"/>
<dbReference type="Gene3D" id="1.10.10.10">
    <property type="entry name" value="Winged helix-like DNA-binding domain superfamily/Winged helix DNA-binding domain"/>
    <property type="match status" value="1"/>
</dbReference>
<dbReference type="Proteomes" id="UP000264719">
    <property type="component" value="Unassembled WGS sequence"/>
</dbReference>
<dbReference type="InterPro" id="IPR011006">
    <property type="entry name" value="CheY-like_superfamily"/>
</dbReference>
<dbReference type="PROSITE" id="PS50043">
    <property type="entry name" value="HTH_LUXR_2"/>
    <property type="match status" value="1"/>
</dbReference>
<evidence type="ECO:0000256" key="1">
    <source>
        <dbReference type="ARBA" id="ARBA00023015"/>
    </source>
</evidence>